<name>A0A2P8DZW7_9ACTN</name>
<comment type="caution">
    <text evidence="2">The sequence shown here is derived from an EMBL/GenBank/DDBJ whole genome shotgun (WGS) entry which is preliminary data.</text>
</comment>
<dbReference type="GO" id="GO:0035312">
    <property type="term" value="F:5'-3' DNA exonuclease activity"/>
    <property type="evidence" value="ECO:0007669"/>
    <property type="project" value="TreeGrafter"/>
</dbReference>
<dbReference type="AlphaFoldDB" id="A0A2P8DZW7"/>
<keyword evidence="3" id="KW-1185">Reference proteome</keyword>
<dbReference type="Gene3D" id="3.20.20.140">
    <property type="entry name" value="Metal-dependent hydrolases"/>
    <property type="match status" value="1"/>
</dbReference>
<feature type="domain" description="Polymerase/histidinol phosphatase N-terminal" evidence="1">
    <location>
        <begin position="148"/>
        <end position="213"/>
    </location>
</feature>
<gene>
    <name evidence="2" type="ORF">CLV30_10957</name>
</gene>
<dbReference type="OrthoDB" id="9804333at2"/>
<evidence type="ECO:0000313" key="3">
    <source>
        <dbReference type="Proteomes" id="UP000243528"/>
    </source>
</evidence>
<dbReference type="RefSeq" id="WP_106537756.1">
    <property type="nucleotide sequence ID" value="NZ_PYGE01000009.1"/>
</dbReference>
<dbReference type="PANTHER" id="PTHR42924">
    <property type="entry name" value="EXONUCLEASE"/>
    <property type="match status" value="1"/>
</dbReference>
<sequence length="403" mass="42784">MSARHVRHTVHVGPEDRATSPYLELPFEVAAGTSLVHVQLDHRRDAGVVDLGCTAPAGWRGWSGGARSRFTIAANVATPGYLPGEPEPGTWAVVLGLHRVPAEGLDVEVEIKLDGAAPLDPEPLAPPVPERPPRRALPADDGRTWWACDFHAHTLHSDGALGVSQLAALAAGSGLDVLAVTDHNTVSHHASLPAAGARYGVELLPGQEVTTDRGHANAFGAIGWVDFRRPASEWVRQVDDAGGLLSINHPLAGDCAWHQPLDVRPPLAEIWHWSWLDRSWTGPLAWWSAWGLGTVPVGGSDFHTPADGRPLAQPVTWVAAESPSTDSALDALRHGRTAVAAGIGDPVLLRVDDEFVALDADGLLLVDAYGRRQVVRGEAARFPAADGPHRLETPLASVVALSP</sequence>
<dbReference type="EMBL" id="PYGE01000009">
    <property type="protein sequence ID" value="PSL02750.1"/>
    <property type="molecule type" value="Genomic_DNA"/>
</dbReference>
<dbReference type="GO" id="GO:0004534">
    <property type="term" value="F:5'-3' RNA exonuclease activity"/>
    <property type="evidence" value="ECO:0007669"/>
    <property type="project" value="TreeGrafter"/>
</dbReference>
<evidence type="ECO:0000313" key="2">
    <source>
        <dbReference type="EMBL" id="PSL02750.1"/>
    </source>
</evidence>
<dbReference type="Proteomes" id="UP000243528">
    <property type="component" value="Unassembled WGS sequence"/>
</dbReference>
<dbReference type="InterPro" id="IPR003141">
    <property type="entry name" value="Pol/His_phosphatase_N"/>
</dbReference>
<evidence type="ECO:0000259" key="1">
    <source>
        <dbReference type="SMART" id="SM00481"/>
    </source>
</evidence>
<organism evidence="2 3">
    <name type="scientific">Haloactinopolyspora alba</name>
    <dbReference type="NCBI Taxonomy" id="648780"/>
    <lineage>
        <taxon>Bacteria</taxon>
        <taxon>Bacillati</taxon>
        <taxon>Actinomycetota</taxon>
        <taxon>Actinomycetes</taxon>
        <taxon>Jiangellales</taxon>
        <taxon>Jiangellaceae</taxon>
        <taxon>Haloactinopolyspora</taxon>
    </lineage>
</organism>
<dbReference type="PANTHER" id="PTHR42924:SF3">
    <property type="entry name" value="POLYMERASE_HISTIDINOL PHOSPHATASE N-TERMINAL DOMAIN-CONTAINING PROTEIN"/>
    <property type="match status" value="1"/>
</dbReference>
<proteinExistence type="predicted"/>
<protein>
    <recommendedName>
        <fullName evidence="1">Polymerase/histidinol phosphatase N-terminal domain-containing protein</fullName>
    </recommendedName>
</protein>
<dbReference type="NCBIfam" id="NF038032">
    <property type="entry name" value="CehA_McbA_metalo"/>
    <property type="match status" value="1"/>
</dbReference>
<dbReference type="SUPFAM" id="SSF89550">
    <property type="entry name" value="PHP domain-like"/>
    <property type="match status" value="1"/>
</dbReference>
<accession>A0A2P8DZW7</accession>
<dbReference type="InterPro" id="IPR016195">
    <property type="entry name" value="Pol/histidinol_Pase-like"/>
</dbReference>
<dbReference type="SMART" id="SM00481">
    <property type="entry name" value="POLIIIAc"/>
    <property type="match status" value="1"/>
</dbReference>
<dbReference type="InterPro" id="IPR052018">
    <property type="entry name" value="PHP_domain"/>
</dbReference>
<reference evidence="2 3" key="1">
    <citation type="submission" date="2018-03" db="EMBL/GenBank/DDBJ databases">
        <title>Genomic Encyclopedia of Archaeal and Bacterial Type Strains, Phase II (KMG-II): from individual species to whole genera.</title>
        <authorList>
            <person name="Goeker M."/>
        </authorList>
    </citation>
    <scope>NUCLEOTIDE SEQUENCE [LARGE SCALE GENOMIC DNA]</scope>
    <source>
        <strain evidence="2 3">DSM 45211</strain>
    </source>
</reference>